<proteinExistence type="predicted"/>
<dbReference type="Proteomes" id="UP000006383">
    <property type="component" value="Chromosome I"/>
</dbReference>
<dbReference type="AlphaFoldDB" id="A0A0H3AR86"/>
<name>A0A0H3AR86_BRUO2</name>
<evidence type="ECO:0000313" key="2">
    <source>
        <dbReference type="Proteomes" id="UP000006383"/>
    </source>
</evidence>
<gene>
    <name evidence="1" type="ordered locus">BOV_0669</name>
</gene>
<protein>
    <submittedName>
        <fullName evidence="1">Uncharacterized protein</fullName>
    </submittedName>
</protein>
<reference evidence="2" key="1">
    <citation type="journal article" date="2009" name="PLoS ONE">
        <title>Genome degradation in Brucella ovis corresponds with narrowing of its host range and tissue tropism.</title>
        <authorList>
            <person name="Tsolis R.M."/>
            <person name="Seshadri R."/>
            <person name="Santos R.L."/>
            <person name="Sangari F.J."/>
            <person name="Lobo J.M."/>
            <person name="de Jong M.F."/>
            <person name="Ren Q."/>
            <person name="Myers G."/>
            <person name="Brinkac L.M."/>
            <person name="Nelson W.C."/>
            <person name="Deboy R.T."/>
            <person name="Angiuoli S."/>
            <person name="Khouri H."/>
            <person name="Dimitrov G."/>
            <person name="Robinson J.R."/>
            <person name="Mulligan S."/>
            <person name="Walker R.L."/>
            <person name="Elzer P.E."/>
            <person name="Hassan K.A."/>
            <person name="Paulsen I.T."/>
        </authorList>
    </citation>
    <scope>NUCLEOTIDE SEQUENCE [LARGE SCALE GENOMIC DNA]</scope>
    <source>
        <strain evidence="2">ATCC 25840 / 63/290 / NCTC 10512</strain>
    </source>
</reference>
<dbReference type="KEGG" id="bov:BOV_0669"/>
<accession>A0A0H3AR86</accession>
<keyword evidence="2" id="KW-1185">Reference proteome</keyword>
<sequence length="48" mass="5583">MRRFASCNQHGRPDVTILVNQTLRAGLQIILRHCFILSIMPSHYFVID</sequence>
<evidence type="ECO:0000313" key="1">
    <source>
        <dbReference type="EMBL" id="ABQ61508.1"/>
    </source>
</evidence>
<dbReference type="HOGENOM" id="CLU_3150283_0_0_5"/>
<organism evidence="1 2">
    <name type="scientific">Brucella ovis (strain ATCC 25840 / 63/290 / NCTC 10512)</name>
    <dbReference type="NCBI Taxonomy" id="444178"/>
    <lineage>
        <taxon>Bacteria</taxon>
        <taxon>Pseudomonadati</taxon>
        <taxon>Pseudomonadota</taxon>
        <taxon>Alphaproteobacteria</taxon>
        <taxon>Hyphomicrobiales</taxon>
        <taxon>Brucellaceae</taxon>
        <taxon>Brucella/Ochrobactrum group</taxon>
        <taxon>Brucella</taxon>
    </lineage>
</organism>
<dbReference type="EMBL" id="CP000708">
    <property type="protein sequence ID" value="ABQ61508.1"/>
    <property type="molecule type" value="Genomic_DNA"/>
</dbReference>